<dbReference type="HOGENOM" id="CLU_754261_0_0_0"/>
<organism evidence="2 3">
    <name type="scientific">Thermus oshimai JL-2</name>
    <dbReference type="NCBI Taxonomy" id="751945"/>
    <lineage>
        <taxon>Bacteria</taxon>
        <taxon>Thermotogati</taxon>
        <taxon>Deinococcota</taxon>
        <taxon>Deinococci</taxon>
        <taxon>Thermales</taxon>
        <taxon>Thermaceae</taxon>
        <taxon>Thermus</taxon>
    </lineage>
</organism>
<protein>
    <recommendedName>
        <fullName evidence="4">Peptidase MA-like domain-containing protein</fullName>
    </recommendedName>
</protein>
<geneLocation type="plasmid" evidence="2 3">
    <name>pTHEOS01</name>
</geneLocation>
<dbReference type="Proteomes" id="UP000000211">
    <property type="component" value="Plasmid pTHEOS01"/>
</dbReference>
<evidence type="ECO:0000256" key="1">
    <source>
        <dbReference type="SAM" id="SignalP"/>
    </source>
</evidence>
<dbReference type="EMBL" id="CP003250">
    <property type="protein sequence ID" value="AFV77297.1"/>
    <property type="molecule type" value="Genomic_DNA"/>
</dbReference>
<gene>
    <name evidence="2" type="ORF">Theos_2309</name>
</gene>
<dbReference type="AlphaFoldDB" id="K7RLQ6"/>
<dbReference type="PROSITE" id="PS51257">
    <property type="entry name" value="PROKAR_LIPOPROTEIN"/>
    <property type="match status" value="1"/>
</dbReference>
<feature type="chain" id="PRO_5003911859" description="Peptidase MA-like domain-containing protein" evidence="1">
    <location>
        <begin position="27"/>
        <end position="367"/>
    </location>
</feature>
<dbReference type="RefSeq" id="WP_015065294.1">
    <property type="nucleotide sequence ID" value="NC_019387.1"/>
</dbReference>
<keyword evidence="1" id="KW-0732">Signal</keyword>
<reference evidence="2 3" key="1">
    <citation type="journal article" date="2013" name="Genome Announc.">
        <title>Whole Genome Sequencing of Thermus oshimai JL-2 and Thermus thermophilus JL-18, Incomplete Denitrifiers from the United States Great Basin.</title>
        <authorList>
            <person name="Murugapiran S.K."/>
            <person name="Huntemann M."/>
            <person name="Wei C.L."/>
            <person name="Han J."/>
            <person name="Detter J.C."/>
            <person name="Han C.S."/>
            <person name="Erkkila T.H."/>
            <person name="Teshima H."/>
            <person name="Chen A."/>
            <person name="Kyrpides N."/>
            <person name="Mavrommatis K."/>
            <person name="Markowitz V."/>
            <person name="Szeto E."/>
            <person name="Ivanova N."/>
            <person name="Pagani I."/>
            <person name="Lam J."/>
            <person name="McDonald A.I."/>
            <person name="Dodsworth J.A."/>
            <person name="Pati A."/>
            <person name="Goodwin L."/>
            <person name="Peters L."/>
            <person name="Pitluck S."/>
            <person name="Woyke T."/>
            <person name="Hedlund B.P."/>
        </authorList>
    </citation>
    <scope>NUCLEOTIDE SEQUENCE</scope>
    <source>
        <strain evidence="2 3">JL-2</strain>
        <plasmid evidence="2">pTHEOS01</plasmid>
    </source>
</reference>
<accession>K7RLQ6</accession>
<keyword evidence="3" id="KW-1185">Reference proteome</keyword>
<dbReference type="KEGG" id="tos:Theos_2309"/>
<evidence type="ECO:0000313" key="2">
    <source>
        <dbReference type="EMBL" id="AFV77297.1"/>
    </source>
</evidence>
<proteinExistence type="predicted"/>
<evidence type="ECO:0008006" key="4">
    <source>
        <dbReference type="Google" id="ProtNLM"/>
    </source>
</evidence>
<feature type="signal peptide" evidence="1">
    <location>
        <begin position="1"/>
        <end position="26"/>
    </location>
</feature>
<evidence type="ECO:0000313" key="3">
    <source>
        <dbReference type="Proteomes" id="UP000000211"/>
    </source>
</evidence>
<keyword evidence="2" id="KW-0614">Plasmid</keyword>
<name>K7RLQ6_THEOS</name>
<sequence>MKAKVIRLFSLATPLLLLLVACSSPIQPGNGEDNGGSYPPPSQDLVIDLSPPRLFIPQGMSQSPILYVIPKNGNTGALRLLLDGAPEGTRVSPDTITITGPFSRQIKVTVSSSAALGTYEMRLRGTLNSLEAYVELHLTVPPFLREGRLFVFYAPGYESDAELFLTWTREVLGKLATFFPDVLTAVPGNINVLLYPLNSGVDFGRAFADPLQNSINFLTPSMGQTRGQDATWYQGNIAHEYFHILYSYYRKSAGGHSYQNSPSWFKEGVGEYAKYLVLGEETFDRIYGQRYGVYIPTLLQRPLEDVDPYAGGSWALRFLHIRYGAQGIRDILKSPAPSFWEAVSSATGLTQEMFYGEFRAWLQAQLG</sequence>